<dbReference type="InterPro" id="IPR050515">
    <property type="entry name" value="Beta-lactam/transpept"/>
</dbReference>
<feature type="domain" description="Penicillin-binding protein transpeptidase" evidence="2">
    <location>
        <begin position="235"/>
        <end position="507"/>
    </location>
</feature>
<dbReference type="InterPro" id="IPR012338">
    <property type="entry name" value="Beta-lactam/transpept-like"/>
</dbReference>
<evidence type="ECO:0000256" key="1">
    <source>
        <dbReference type="SAM" id="SignalP"/>
    </source>
</evidence>
<evidence type="ECO:0000313" key="5">
    <source>
        <dbReference type="Proteomes" id="UP000568380"/>
    </source>
</evidence>
<feature type="signal peptide" evidence="1">
    <location>
        <begin position="1"/>
        <end position="21"/>
    </location>
</feature>
<dbReference type="AlphaFoldDB" id="A0A7W8EEP2"/>
<dbReference type="Pfam" id="PF05223">
    <property type="entry name" value="MecA_N"/>
    <property type="match status" value="1"/>
</dbReference>
<sequence>MRRRRLIVLLIALLAVMGAGAFAVLAANSTHGSPERTAASYFTAWRRGDVQAMSRLVFQVPDDFMERHLTLSTSLRVDAIELTPGALTMTGEQSAEVPFTGRRKLRELGWWEFQGTLRLAVREKGWHVLWSPETLHPLLKDNGILELASVQAPSVELVTSEGERFPENNYAAYYLEKVADAYPHKKGTALQAILPDDSTQTLISKVSKPKAQKTTLSRAVQAAAARALDGVSDAAIVAIRSSTGEIVGVADRLERGSKAFTTYFPPGSTFKTVVAAALMGTGLSGSSQVDCPGTYQIPNFRSFTNAGGTDRGTISLTEAFAHSCNTTFVEEVTTRMEPGDLIEAAAPWGFRGMQVPTGAGGACGRIPEPDKLNLDWLGEAAIGQASVQATPLCMAAVAAAVESGVWRSPRLLPADEAADLDGPPLLDVELDADVAEGLREMMRGVVEYGTAAGAGLPEGVAGKTGTAEVDTGSEHGWFIGYQDDLAFCVFVRNGGSGRSAAVPIAVRFLQGL</sequence>
<dbReference type="PANTHER" id="PTHR30627">
    <property type="entry name" value="PEPTIDOGLYCAN D,D-TRANSPEPTIDASE"/>
    <property type="match status" value="1"/>
</dbReference>
<gene>
    <name evidence="4" type="ORF">HNR40_002062</name>
</gene>
<evidence type="ECO:0000313" key="4">
    <source>
        <dbReference type="EMBL" id="MBB5076598.1"/>
    </source>
</evidence>
<organism evidence="4 5">
    <name type="scientific">Nonomuraea endophytica</name>
    <dbReference type="NCBI Taxonomy" id="714136"/>
    <lineage>
        <taxon>Bacteria</taxon>
        <taxon>Bacillati</taxon>
        <taxon>Actinomycetota</taxon>
        <taxon>Actinomycetes</taxon>
        <taxon>Streptosporangiales</taxon>
        <taxon>Streptosporangiaceae</taxon>
        <taxon>Nonomuraea</taxon>
    </lineage>
</organism>
<dbReference type="PANTHER" id="PTHR30627:SF24">
    <property type="entry name" value="PENICILLIN-BINDING PROTEIN 4B"/>
    <property type="match status" value="1"/>
</dbReference>
<dbReference type="Pfam" id="PF00905">
    <property type="entry name" value="Transpeptidase"/>
    <property type="match status" value="1"/>
</dbReference>
<comment type="caution">
    <text evidence="4">The sequence shown here is derived from an EMBL/GenBank/DDBJ whole genome shotgun (WGS) entry which is preliminary data.</text>
</comment>
<proteinExistence type="predicted"/>
<keyword evidence="4" id="KW-0378">Hydrolase</keyword>
<keyword evidence="4" id="KW-0645">Protease</keyword>
<dbReference type="RefSeq" id="WP_184960064.1">
    <property type="nucleotide sequence ID" value="NZ_JACHIN010000002.1"/>
</dbReference>
<feature type="chain" id="PRO_5030993138" evidence="1">
    <location>
        <begin position="22"/>
        <end position="512"/>
    </location>
</feature>
<name>A0A7W8EEP2_9ACTN</name>
<dbReference type="GO" id="GO:0005886">
    <property type="term" value="C:plasma membrane"/>
    <property type="evidence" value="ECO:0007669"/>
    <property type="project" value="TreeGrafter"/>
</dbReference>
<accession>A0A7W8EEP2</accession>
<keyword evidence="4" id="KW-0121">Carboxypeptidase</keyword>
<dbReference type="InterPro" id="IPR001460">
    <property type="entry name" value="PCN-bd_Tpept"/>
</dbReference>
<dbReference type="InterPro" id="IPR007887">
    <property type="entry name" value="MecA_N"/>
</dbReference>
<dbReference type="EMBL" id="JACHIN010000002">
    <property type="protein sequence ID" value="MBB5076598.1"/>
    <property type="molecule type" value="Genomic_DNA"/>
</dbReference>
<keyword evidence="1" id="KW-0732">Signal</keyword>
<dbReference type="Proteomes" id="UP000568380">
    <property type="component" value="Unassembled WGS sequence"/>
</dbReference>
<dbReference type="GO" id="GO:0008658">
    <property type="term" value="F:penicillin binding"/>
    <property type="evidence" value="ECO:0007669"/>
    <property type="project" value="InterPro"/>
</dbReference>
<dbReference type="GO" id="GO:0071972">
    <property type="term" value="F:peptidoglycan L,D-transpeptidase activity"/>
    <property type="evidence" value="ECO:0007669"/>
    <property type="project" value="TreeGrafter"/>
</dbReference>
<evidence type="ECO:0000259" key="2">
    <source>
        <dbReference type="Pfam" id="PF00905"/>
    </source>
</evidence>
<keyword evidence="5" id="KW-1185">Reference proteome</keyword>
<feature type="domain" description="NTF2-like N-terminal transpeptidase" evidence="3">
    <location>
        <begin position="33"/>
        <end position="142"/>
    </location>
</feature>
<dbReference type="Gene3D" id="3.40.710.10">
    <property type="entry name" value="DD-peptidase/beta-lactamase superfamily"/>
    <property type="match status" value="1"/>
</dbReference>
<reference evidence="4 5" key="1">
    <citation type="submission" date="2020-08" db="EMBL/GenBank/DDBJ databases">
        <title>Genomic Encyclopedia of Type Strains, Phase IV (KMG-IV): sequencing the most valuable type-strain genomes for metagenomic binning, comparative biology and taxonomic classification.</title>
        <authorList>
            <person name="Goeker M."/>
        </authorList>
    </citation>
    <scope>NUCLEOTIDE SEQUENCE [LARGE SCALE GENOMIC DNA]</scope>
    <source>
        <strain evidence="4 5">DSM 45385</strain>
    </source>
</reference>
<dbReference type="SUPFAM" id="SSF56601">
    <property type="entry name" value="beta-lactamase/transpeptidase-like"/>
    <property type="match status" value="1"/>
</dbReference>
<dbReference type="Gene3D" id="3.10.450.100">
    <property type="entry name" value="NTF2-like, domain 1"/>
    <property type="match status" value="1"/>
</dbReference>
<evidence type="ECO:0000259" key="3">
    <source>
        <dbReference type="Pfam" id="PF05223"/>
    </source>
</evidence>
<protein>
    <submittedName>
        <fullName evidence="4">Membrane peptidoglycan carboxypeptidase</fullName>
    </submittedName>
</protein>
<dbReference type="GO" id="GO:0046677">
    <property type="term" value="P:response to antibiotic"/>
    <property type="evidence" value="ECO:0007669"/>
    <property type="project" value="InterPro"/>
</dbReference>
<dbReference type="GO" id="GO:0071555">
    <property type="term" value="P:cell wall organization"/>
    <property type="evidence" value="ECO:0007669"/>
    <property type="project" value="TreeGrafter"/>
</dbReference>